<keyword evidence="6" id="KW-0479">Metal-binding</keyword>
<evidence type="ECO:0000256" key="2">
    <source>
        <dbReference type="ARBA" id="ARBA00001946"/>
    </source>
</evidence>
<evidence type="ECO:0000256" key="12">
    <source>
        <dbReference type="ARBA" id="ARBA00023136"/>
    </source>
</evidence>
<evidence type="ECO:0000256" key="1">
    <source>
        <dbReference type="ARBA" id="ARBA00001593"/>
    </source>
</evidence>
<evidence type="ECO:0000256" key="11">
    <source>
        <dbReference type="ARBA" id="ARBA00022998"/>
    </source>
</evidence>
<evidence type="ECO:0000259" key="17">
    <source>
        <dbReference type="PROSITE" id="PS50125"/>
    </source>
</evidence>
<dbReference type="SMART" id="SM01079">
    <property type="entry name" value="CHASE"/>
    <property type="match status" value="1"/>
</dbReference>
<protein>
    <recommendedName>
        <fullName evidence="4">adenylate cyclase</fullName>
        <ecNumber evidence="4">4.6.1.1</ecNumber>
    </recommendedName>
</protein>
<name>A0ABT2MPD3_9CYAN</name>
<keyword evidence="10 16" id="KW-1133">Transmembrane helix</keyword>
<accession>A0ABT2MPD3</accession>
<dbReference type="Gene3D" id="3.30.450.350">
    <property type="entry name" value="CHASE domain"/>
    <property type="match status" value="1"/>
</dbReference>
<evidence type="ECO:0000256" key="13">
    <source>
        <dbReference type="ARBA" id="ARBA00023239"/>
    </source>
</evidence>
<sequence>MQLGWGWRHQPLQNLQKIGHFQVNVGGCSFPSKTIHNLDAFGRRELDIDAKHIEATMPKKPKIPWSRYLPAAIIFGMGVGLSVIGFTVVWEWENRRRDYELSRSIDGLTGRLQQQLDADLEVIRTITDFFQSSQTVDLDSFEQFVQRPLSNPSTVSLVAWVERVEDADRDDYEERMAIEGDRNFTITQPLTPGRFVQRDRLAEYFPISYIAPLPENPNTPGLDLAANPTYQAVLKRAAQMRELVVSERLEWQVGSRSQLGFLAVHPVYEQGIPTRFTLAQDPEPSSEAVKPLLGFVLGWVEVDNLFQLAGARGNQFNLYLCDETPGTGTPPDSRQPYPLLTLLESTELVTSNSATEPFVLDVPSECPLKPLENQRNRGGAVIIANRNEGAIRREIKVNGRIWAFYIWPTDEYHASRRHWRSWAVLIIGFLWTHIPVTYLLTSVSRTAEIEALALAREEQAAQLQQAFKQLEVEQAKSERLLLNVLPKAIAERLKEDTQTIAESFPEVTVLFADIVGFTKLAARISPTELVQLLNEIFTIFDRLAEKHGLEKIKTIGDAYMVVGGLPVQRHNHASAIAEMALDMQIEILHFNRKCHESFAMRIGIHSGPAIAGVIGTHKFIYDLWGDTVNIASRMESHGVPGRIQVSSTTYSLLQSSYCFECRGPIPIKGKGEMLVYLLTGRKQEGICKPLFELPFEEEV</sequence>
<proteinExistence type="inferred from homology"/>
<evidence type="ECO:0000256" key="9">
    <source>
        <dbReference type="ARBA" id="ARBA00022842"/>
    </source>
</evidence>
<comment type="catalytic activity">
    <reaction evidence="1">
        <text>ATP = 3',5'-cyclic AMP + diphosphate</text>
        <dbReference type="Rhea" id="RHEA:15389"/>
        <dbReference type="ChEBI" id="CHEBI:30616"/>
        <dbReference type="ChEBI" id="CHEBI:33019"/>
        <dbReference type="ChEBI" id="CHEBI:58165"/>
        <dbReference type="EC" id="4.6.1.1"/>
    </reaction>
</comment>
<dbReference type="InterPro" id="IPR029787">
    <property type="entry name" value="Nucleotide_cyclase"/>
</dbReference>
<comment type="caution">
    <text evidence="19">The sequence shown here is derived from an EMBL/GenBank/DDBJ whole genome shotgun (WGS) entry which is preliminary data.</text>
</comment>
<evidence type="ECO:0000256" key="7">
    <source>
        <dbReference type="ARBA" id="ARBA00022741"/>
    </source>
</evidence>
<evidence type="ECO:0000256" key="10">
    <source>
        <dbReference type="ARBA" id="ARBA00022989"/>
    </source>
</evidence>
<keyword evidence="11" id="KW-0115">cAMP biosynthesis</keyword>
<evidence type="ECO:0000256" key="14">
    <source>
        <dbReference type="RuleBase" id="RU000405"/>
    </source>
</evidence>
<reference evidence="19 20" key="1">
    <citation type="journal article" date="2022" name="Front. Microbiol.">
        <title>High genomic differentiation and limited gene flow indicate recent cryptic speciation within the genus Laspinema (cyanobacteria).</title>
        <authorList>
            <person name="Stanojkovic A."/>
            <person name="Skoupy S."/>
            <person name="Skaloud P."/>
            <person name="Dvorak P."/>
        </authorList>
    </citation>
    <scope>NUCLEOTIDE SEQUENCE [LARGE SCALE GENOMIC DNA]</scope>
    <source>
        <strain evidence="19 20">D2a</strain>
    </source>
</reference>
<comment type="cofactor">
    <cofactor evidence="2">
        <name>Mg(2+)</name>
        <dbReference type="ChEBI" id="CHEBI:18420"/>
    </cofactor>
</comment>
<evidence type="ECO:0000259" key="18">
    <source>
        <dbReference type="PROSITE" id="PS50839"/>
    </source>
</evidence>
<dbReference type="Pfam" id="PF00211">
    <property type="entry name" value="Guanylate_cyc"/>
    <property type="match status" value="1"/>
</dbReference>
<keyword evidence="20" id="KW-1185">Reference proteome</keyword>
<comment type="similarity">
    <text evidence="14">Belongs to the adenylyl cyclase class-4/guanylyl cyclase family.</text>
</comment>
<evidence type="ECO:0000256" key="3">
    <source>
        <dbReference type="ARBA" id="ARBA00004141"/>
    </source>
</evidence>
<dbReference type="RefSeq" id="WP_368006248.1">
    <property type="nucleotide sequence ID" value="NZ_JAMXFF010000012.1"/>
</dbReference>
<evidence type="ECO:0000256" key="4">
    <source>
        <dbReference type="ARBA" id="ARBA00012201"/>
    </source>
</evidence>
<gene>
    <name evidence="19" type="ORF">NG799_09735</name>
</gene>
<dbReference type="InterPro" id="IPR018297">
    <property type="entry name" value="A/G_cyclase_CS"/>
</dbReference>
<feature type="domain" description="CHASE" evidence="18">
    <location>
        <begin position="132"/>
        <end position="307"/>
    </location>
</feature>
<evidence type="ECO:0000256" key="15">
    <source>
        <dbReference type="SAM" id="Coils"/>
    </source>
</evidence>
<dbReference type="InterPro" id="IPR006189">
    <property type="entry name" value="CHASE_dom"/>
</dbReference>
<keyword evidence="15" id="KW-0175">Coiled coil</keyword>
<evidence type="ECO:0000313" key="20">
    <source>
        <dbReference type="Proteomes" id="UP001525890"/>
    </source>
</evidence>
<evidence type="ECO:0000256" key="6">
    <source>
        <dbReference type="ARBA" id="ARBA00022723"/>
    </source>
</evidence>
<dbReference type="InterPro" id="IPR042240">
    <property type="entry name" value="CHASE_sf"/>
</dbReference>
<evidence type="ECO:0000256" key="8">
    <source>
        <dbReference type="ARBA" id="ARBA00022840"/>
    </source>
</evidence>
<feature type="transmembrane region" description="Helical" evidence="16">
    <location>
        <begin position="422"/>
        <end position="440"/>
    </location>
</feature>
<evidence type="ECO:0000256" key="16">
    <source>
        <dbReference type="SAM" id="Phobius"/>
    </source>
</evidence>
<feature type="coiled-coil region" evidence="15">
    <location>
        <begin position="453"/>
        <end position="480"/>
    </location>
</feature>
<keyword evidence="8" id="KW-0067">ATP-binding</keyword>
<organism evidence="19 20">
    <name type="scientific">Laspinema palackyanum D2a</name>
    <dbReference type="NCBI Taxonomy" id="2953684"/>
    <lineage>
        <taxon>Bacteria</taxon>
        <taxon>Bacillati</taxon>
        <taxon>Cyanobacteriota</taxon>
        <taxon>Cyanophyceae</taxon>
        <taxon>Oscillatoriophycideae</taxon>
        <taxon>Oscillatoriales</taxon>
        <taxon>Laspinemataceae</taxon>
        <taxon>Laspinema</taxon>
        <taxon>Laspinema palackyanum</taxon>
    </lineage>
</organism>
<keyword evidence="7" id="KW-0547">Nucleotide-binding</keyword>
<dbReference type="EC" id="4.6.1.1" evidence="4"/>
<dbReference type="Gene3D" id="3.30.70.1230">
    <property type="entry name" value="Nucleotide cyclase"/>
    <property type="match status" value="1"/>
</dbReference>
<dbReference type="Pfam" id="PF03924">
    <property type="entry name" value="CHASE"/>
    <property type="match status" value="1"/>
</dbReference>
<comment type="subcellular location">
    <subcellularLocation>
        <location evidence="3">Membrane</location>
        <topology evidence="3">Multi-pass membrane protein</topology>
    </subcellularLocation>
</comment>
<dbReference type="Proteomes" id="UP001525890">
    <property type="component" value="Unassembled WGS sequence"/>
</dbReference>
<evidence type="ECO:0000256" key="5">
    <source>
        <dbReference type="ARBA" id="ARBA00022692"/>
    </source>
</evidence>
<dbReference type="SMART" id="SM00044">
    <property type="entry name" value="CYCc"/>
    <property type="match status" value="1"/>
</dbReference>
<evidence type="ECO:0000313" key="19">
    <source>
        <dbReference type="EMBL" id="MCT7966612.1"/>
    </source>
</evidence>
<dbReference type="PROSITE" id="PS00452">
    <property type="entry name" value="GUANYLATE_CYCLASE_1"/>
    <property type="match status" value="1"/>
</dbReference>
<dbReference type="SUPFAM" id="SSF55073">
    <property type="entry name" value="Nucleotide cyclase"/>
    <property type="match status" value="1"/>
</dbReference>
<dbReference type="PROSITE" id="PS50125">
    <property type="entry name" value="GUANYLATE_CYCLASE_2"/>
    <property type="match status" value="1"/>
</dbReference>
<keyword evidence="9" id="KW-0460">Magnesium</keyword>
<dbReference type="EMBL" id="JAMXFF010000012">
    <property type="protein sequence ID" value="MCT7966612.1"/>
    <property type="molecule type" value="Genomic_DNA"/>
</dbReference>
<dbReference type="CDD" id="cd07302">
    <property type="entry name" value="CHD"/>
    <property type="match status" value="1"/>
</dbReference>
<dbReference type="PANTHER" id="PTHR45627:SF12">
    <property type="entry name" value="ADENYLATE CYCLASE TYPE 2"/>
    <property type="match status" value="1"/>
</dbReference>
<dbReference type="PANTHER" id="PTHR45627">
    <property type="entry name" value="ADENYLATE CYCLASE TYPE 1"/>
    <property type="match status" value="1"/>
</dbReference>
<feature type="transmembrane region" description="Helical" evidence="16">
    <location>
        <begin position="68"/>
        <end position="90"/>
    </location>
</feature>
<dbReference type="InterPro" id="IPR001054">
    <property type="entry name" value="A/G_cyclase"/>
</dbReference>
<dbReference type="PROSITE" id="PS50839">
    <property type="entry name" value="CHASE"/>
    <property type="match status" value="1"/>
</dbReference>
<keyword evidence="5 16" id="KW-0812">Transmembrane</keyword>
<keyword evidence="12 16" id="KW-0472">Membrane</keyword>
<feature type="domain" description="Guanylate cyclase" evidence="17">
    <location>
        <begin position="508"/>
        <end position="635"/>
    </location>
</feature>
<keyword evidence="13 14" id="KW-0456">Lyase</keyword>